<dbReference type="PANTHER" id="PTHR38469:SF1">
    <property type="entry name" value="PERIPLASMIC PEPTIDASE SUBFAMILY S1B"/>
    <property type="match status" value="1"/>
</dbReference>
<evidence type="ECO:0000256" key="1">
    <source>
        <dbReference type="ARBA" id="ARBA00010491"/>
    </source>
</evidence>
<accession>I0AMX2</accession>
<evidence type="ECO:0000256" key="4">
    <source>
        <dbReference type="ARBA" id="ARBA00022729"/>
    </source>
</evidence>
<organism evidence="7 8">
    <name type="scientific">Ignavibacterium album (strain DSM 19864 / JCM 16511 / NBRC 101810 / Mat9-16)</name>
    <dbReference type="NCBI Taxonomy" id="945713"/>
    <lineage>
        <taxon>Bacteria</taxon>
        <taxon>Pseudomonadati</taxon>
        <taxon>Ignavibacteriota</taxon>
        <taxon>Ignavibacteria</taxon>
        <taxon>Ignavibacteriales</taxon>
        <taxon>Ignavibacteriaceae</taxon>
        <taxon>Ignavibacterium</taxon>
    </lineage>
</organism>
<feature type="signal peptide" evidence="6">
    <location>
        <begin position="1"/>
        <end position="20"/>
    </location>
</feature>
<dbReference type="Proteomes" id="UP000007394">
    <property type="component" value="Chromosome"/>
</dbReference>
<evidence type="ECO:0000256" key="3">
    <source>
        <dbReference type="ARBA" id="ARBA00022670"/>
    </source>
</evidence>
<keyword evidence="2 6" id="KW-0031">Aminopeptidase</keyword>
<feature type="chain" id="PRO_5023128716" description="Dipeptidyl-peptidase" evidence="6">
    <location>
        <begin position="21"/>
        <end position="702"/>
    </location>
</feature>
<keyword evidence="5 6" id="KW-0378">Hydrolase</keyword>
<dbReference type="GO" id="GO:0043171">
    <property type="term" value="P:peptide catabolic process"/>
    <property type="evidence" value="ECO:0007669"/>
    <property type="project" value="UniProtKB-UniRule"/>
</dbReference>
<dbReference type="SUPFAM" id="SSF50494">
    <property type="entry name" value="Trypsin-like serine proteases"/>
    <property type="match status" value="1"/>
</dbReference>
<dbReference type="eggNOG" id="COG3591">
    <property type="taxonomic scope" value="Bacteria"/>
</dbReference>
<dbReference type="EMBL" id="CP003418">
    <property type="protein sequence ID" value="AFH50329.1"/>
    <property type="molecule type" value="Genomic_DNA"/>
</dbReference>
<evidence type="ECO:0000256" key="6">
    <source>
        <dbReference type="RuleBase" id="RU366067"/>
    </source>
</evidence>
<dbReference type="RefSeq" id="WP_014561470.1">
    <property type="nucleotide sequence ID" value="NC_017464.1"/>
</dbReference>
<dbReference type="GO" id="GO:0006508">
    <property type="term" value="P:proteolysis"/>
    <property type="evidence" value="ECO:0007669"/>
    <property type="project" value="UniProtKB-KW"/>
</dbReference>
<proteinExistence type="inferred from homology"/>
<evidence type="ECO:0000313" key="7">
    <source>
        <dbReference type="EMBL" id="AFH50329.1"/>
    </source>
</evidence>
<dbReference type="PATRIC" id="fig|945713.3.peg.2640"/>
<gene>
    <name evidence="7" type="ordered locus">IALB_2626</name>
</gene>
<comment type="function">
    <text evidence="6">Catalyzes the removal of dipeptides from the N-terminus of oligopeptides.</text>
</comment>
<dbReference type="InterPro" id="IPR019500">
    <property type="entry name" value="Pep_S46"/>
</dbReference>
<dbReference type="AlphaFoldDB" id="I0AMX2"/>
<keyword evidence="6" id="KW-0720">Serine protease</keyword>
<dbReference type="EC" id="3.4.14.-" evidence="6"/>
<dbReference type="STRING" id="945713.IALB_2626"/>
<dbReference type="KEGG" id="ial:IALB_2626"/>
<evidence type="ECO:0000313" key="8">
    <source>
        <dbReference type="Proteomes" id="UP000007394"/>
    </source>
</evidence>
<dbReference type="InterPro" id="IPR009003">
    <property type="entry name" value="Peptidase_S1_PA"/>
</dbReference>
<keyword evidence="4 6" id="KW-0732">Signal</keyword>
<protein>
    <recommendedName>
        <fullName evidence="6">Dipeptidyl-peptidase</fullName>
        <ecNumber evidence="6">3.4.14.-</ecNumber>
    </recommendedName>
</protein>
<dbReference type="HOGENOM" id="CLU_013776_0_0_10"/>
<dbReference type="OrthoDB" id="9805367at2"/>
<evidence type="ECO:0000256" key="2">
    <source>
        <dbReference type="ARBA" id="ARBA00022438"/>
    </source>
</evidence>
<dbReference type="PANTHER" id="PTHR38469">
    <property type="entry name" value="PERIPLASMIC PEPTIDASE SUBFAMILY S1B"/>
    <property type="match status" value="1"/>
</dbReference>
<name>I0AMX2_IGNAJ</name>
<keyword evidence="3 6" id="KW-0645">Protease</keyword>
<reference evidence="7 8" key="1">
    <citation type="journal article" date="2012" name="Front. Microbiol.">
        <title>Complete genome of Ignavibacterium album, a metabolically versatile, flagellated, facultative anaerobe from the phylum Chlorobi.</title>
        <authorList>
            <person name="Liu Z."/>
            <person name="Frigaard N.-U."/>
            <person name="Vogl K."/>
            <person name="Iino T."/>
            <person name="Ohkuma M."/>
            <person name="Overmann J."/>
            <person name="Bryant D.A."/>
        </authorList>
    </citation>
    <scope>NUCLEOTIDE SEQUENCE [LARGE SCALE GENOMIC DNA]</scope>
    <source>
        <strain evidence="8">DSM 19864 / JCM 16511 / NBRC 101810 / Mat9-16</strain>
    </source>
</reference>
<dbReference type="Gene3D" id="2.40.10.10">
    <property type="entry name" value="Trypsin-like serine proteases"/>
    <property type="match status" value="1"/>
</dbReference>
<comment type="similarity">
    <text evidence="1 6">Belongs to the peptidase S46 family.</text>
</comment>
<dbReference type="GO" id="GO:0008239">
    <property type="term" value="F:dipeptidyl-peptidase activity"/>
    <property type="evidence" value="ECO:0007669"/>
    <property type="project" value="UniProtKB-UniRule"/>
</dbReference>
<evidence type="ECO:0000256" key="5">
    <source>
        <dbReference type="ARBA" id="ARBA00022801"/>
    </source>
</evidence>
<dbReference type="InterPro" id="IPR043504">
    <property type="entry name" value="Peptidase_S1_PA_chymotrypsin"/>
</dbReference>
<dbReference type="Pfam" id="PF10459">
    <property type="entry name" value="Peptidase_S46"/>
    <property type="match status" value="1"/>
</dbReference>
<dbReference type="GO" id="GO:0070009">
    <property type="term" value="F:serine-type aminopeptidase activity"/>
    <property type="evidence" value="ECO:0007669"/>
    <property type="project" value="UniProtKB-UniRule"/>
</dbReference>
<sequence length="702" mass="80749">MKLRIFLLQIFLLTTSISSAQTFYGFNPDTVKEQKFDMGKMWTFENPPIKYFQEEYGFTPSEEWLEKMQKSALKFGGGCSASFVSEDGLIMTNHHCVRGMLPTVQTENENILKNGFYAKELSEERRVPNLKVEQLLFIKDISKEIQNEMSNGKSDSEKIELRDKKIDELKSKYKQDFPELEFKVISLYNGGKYSLYGYKVYDDVRLVFVPELFVAKLGGDYDNFTYPRYGLDCAFLRAYENDKPVKTNFFFKWNLEGVIEDQPVFVVGNPGRTERINTMAQIEFERDVRYPMMVKMLKDLYKIYEELVTQTNAEDFRLIARLYSIGNALKVYEGTYKGLLDPFLIARKKDFEKQFRNAVTNNKELNEKYGNIWNELAQSRDEARKTANKIFAYSVNGFYSPQYLQIASRLIGIVEDFNSGKISKEKYDSLLTNLYPTDLNHQLQNKLLSVQLKVWKDNLSDDSEIIKRLIGNNSIGGAAGKILAESFLTSKEKFEKLIKMNPDEIIKSNDPFIFFITNTKDELNKMIEENKTRNQREEILNQMLGEALYAVYRDAIPPDATGTLRLADGIVKGYVYNGTRAPIKTTFYGALDRYYSFDKKFPFNLPDYWENLPKDFDLSTPLNFVSTNDIVGGNSGSAVLNMNAEVVGLAFDGNIESLPNDFIYTTEANRTVSVSALGMIEAIRDLYKAEKLGEEILSGKRK</sequence>
<keyword evidence="8" id="KW-1185">Reference proteome</keyword>